<name>A0A1S2LE30_9BACI</name>
<dbReference type="Proteomes" id="UP000180098">
    <property type="component" value="Unassembled WGS sequence"/>
</dbReference>
<evidence type="ECO:0000313" key="3">
    <source>
        <dbReference type="EMBL" id="OIJ10769.1"/>
    </source>
</evidence>
<comment type="caution">
    <text evidence="3">The sequence shown here is derived from an EMBL/GenBank/DDBJ whole genome shotgun (WGS) entry which is preliminary data.</text>
</comment>
<accession>A0A1S2LE30</accession>
<dbReference type="InterPro" id="IPR036291">
    <property type="entry name" value="NAD(P)-bd_dom_sf"/>
</dbReference>
<reference evidence="3 4" key="1">
    <citation type="submission" date="2016-10" db="EMBL/GenBank/DDBJ databases">
        <title>Draft genome sequences of four alkaliphilic bacteria belonging to the Anaerobacillus genus.</title>
        <authorList>
            <person name="Bassil N.M."/>
            <person name="Lloyd J.R."/>
        </authorList>
    </citation>
    <scope>NUCLEOTIDE SEQUENCE [LARGE SCALE GENOMIC DNA]</scope>
    <source>
        <strain evidence="3 4">DSM 15340</strain>
    </source>
</reference>
<dbReference type="Pfam" id="PF01370">
    <property type="entry name" value="Epimerase"/>
    <property type="match status" value="1"/>
</dbReference>
<evidence type="ECO:0000259" key="2">
    <source>
        <dbReference type="Pfam" id="PF01370"/>
    </source>
</evidence>
<dbReference type="Gene3D" id="3.40.50.720">
    <property type="entry name" value="NAD(P)-binding Rossmann-like Domain"/>
    <property type="match status" value="1"/>
</dbReference>
<sequence length="301" mass="35081">MKILITGATGFLGSHLTKALIKEGHNVTILKRSFSDTWRIASIEKKLTIFNIDECSVEQPFKECGPYDVIIHTATEYDRNVKAFSRLLRSNIYFPLALLETAILYKTNLFINTDSFIHKNNQGYQHLAGYSLTKKQFLQWLKVYSAFKKIRIINLKLEHVYGPYDSENKFFPYIYRSCINNKPEINLTLGNQKRDFIYVNDVINAYSLLMKQELKQFDWFNEYEVGTGNSVTVREFVELIHKKTNSKTSLHFGGLPQHKNEIMDSKANNVAIKKLGWEQKYSLEKGIKATMEAERFKKNYE</sequence>
<dbReference type="AlphaFoldDB" id="A0A1S2LE30"/>
<dbReference type="InterPro" id="IPR001509">
    <property type="entry name" value="Epimerase_deHydtase"/>
</dbReference>
<protein>
    <submittedName>
        <fullName evidence="3">Epimerase</fullName>
    </submittedName>
</protein>
<dbReference type="OrthoDB" id="9771073at2"/>
<dbReference type="SUPFAM" id="SSF51735">
    <property type="entry name" value="NAD(P)-binding Rossmann-fold domains"/>
    <property type="match status" value="1"/>
</dbReference>
<proteinExistence type="inferred from homology"/>
<evidence type="ECO:0000313" key="4">
    <source>
        <dbReference type="Proteomes" id="UP000180098"/>
    </source>
</evidence>
<keyword evidence="4" id="KW-1185">Reference proteome</keyword>
<dbReference type="EMBL" id="MLQQ01000038">
    <property type="protein sequence ID" value="OIJ10769.1"/>
    <property type="molecule type" value="Genomic_DNA"/>
</dbReference>
<gene>
    <name evidence="3" type="ORF">BKP35_13145</name>
</gene>
<organism evidence="3 4">
    <name type="scientific">Anaerobacillus arseniciselenatis</name>
    <dbReference type="NCBI Taxonomy" id="85682"/>
    <lineage>
        <taxon>Bacteria</taxon>
        <taxon>Bacillati</taxon>
        <taxon>Bacillota</taxon>
        <taxon>Bacilli</taxon>
        <taxon>Bacillales</taxon>
        <taxon>Bacillaceae</taxon>
        <taxon>Anaerobacillus</taxon>
    </lineage>
</organism>
<dbReference type="RefSeq" id="WP_071313824.1">
    <property type="nucleotide sequence ID" value="NZ_MLQQ01000038.1"/>
</dbReference>
<feature type="domain" description="NAD-dependent epimerase/dehydratase" evidence="2">
    <location>
        <begin position="3"/>
        <end position="212"/>
    </location>
</feature>
<comment type="similarity">
    <text evidence="1">Belongs to the NAD(P)-dependent epimerase/dehydratase family.</text>
</comment>
<dbReference type="PANTHER" id="PTHR43000">
    <property type="entry name" value="DTDP-D-GLUCOSE 4,6-DEHYDRATASE-RELATED"/>
    <property type="match status" value="1"/>
</dbReference>
<evidence type="ECO:0000256" key="1">
    <source>
        <dbReference type="ARBA" id="ARBA00007637"/>
    </source>
</evidence>